<gene>
    <name evidence="1" type="ORF">CSX01_01965</name>
</gene>
<evidence type="ECO:0000313" key="1">
    <source>
        <dbReference type="EMBL" id="PHU36024.1"/>
    </source>
</evidence>
<comment type="caution">
    <text evidence="1">The sequence shown here is derived from an EMBL/GenBank/DDBJ whole genome shotgun (WGS) entry which is preliminary data.</text>
</comment>
<name>A0A2G3DYE2_9FIRM</name>
<organism evidence="1 2">
    <name type="scientific">Pseudobutyrivibrio ruminis</name>
    <dbReference type="NCBI Taxonomy" id="46206"/>
    <lineage>
        <taxon>Bacteria</taxon>
        <taxon>Bacillati</taxon>
        <taxon>Bacillota</taxon>
        <taxon>Clostridia</taxon>
        <taxon>Lachnospirales</taxon>
        <taxon>Lachnospiraceae</taxon>
        <taxon>Pseudobutyrivibrio</taxon>
    </lineage>
</organism>
<evidence type="ECO:0000313" key="2">
    <source>
        <dbReference type="Proteomes" id="UP000225889"/>
    </source>
</evidence>
<dbReference type="EMBL" id="PDYF01000007">
    <property type="protein sequence ID" value="PHU36024.1"/>
    <property type="molecule type" value="Genomic_DNA"/>
</dbReference>
<reference evidence="1 2" key="1">
    <citation type="submission" date="2017-10" db="EMBL/GenBank/DDBJ databases">
        <title>Resolving the taxonomy of Roseburia spp., Eubacterium rectale and Agathobacter spp. through phylogenomic analysis.</title>
        <authorList>
            <person name="Sheridan P.O."/>
            <person name="Walker A.W."/>
            <person name="Duncan S.H."/>
            <person name="Scott K.P."/>
            <person name="Toole P.W.O."/>
            <person name="Luis P."/>
            <person name="Flint H.J."/>
        </authorList>
    </citation>
    <scope>NUCLEOTIDE SEQUENCE [LARGE SCALE GENOMIC DNA]</scope>
    <source>
        <strain evidence="1 2">JK626</strain>
    </source>
</reference>
<reference evidence="1 2" key="2">
    <citation type="submission" date="2017-10" db="EMBL/GenBank/DDBJ databases">
        <authorList>
            <person name="Banno H."/>
            <person name="Chua N.-H."/>
        </authorList>
    </citation>
    <scope>NUCLEOTIDE SEQUENCE [LARGE SCALE GENOMIC DNA]</scope>
    <source>
        <strain evidence="1 2">JK626</strain>
    </source>
</reference>
<accession>A0A2G3DYE2</accession>
<protein>
    <submittedName>
        <fullName evidence="1">Uncharacterized protein</fullName>
    </submittedName>
</protein>
<proteinExistence type="predicted"/>
<sequence>METEANLMIKDVPAFALEQPVWIVKVDELHQDSAKYVGCYETEEYAKTIIPDIHRAVIVKRNPSAAVGIPKDKIEKLIEEYQKSQQKYQEAIEPFMAVKDEAELNRSVELCEVIIRDLQELIK</sequence>
<dbReference type="RefSeq" id="WP_099391243.1">
    <property type="nucleotide sequence ID" value="NZ_PDYF01000007.1"/>
</dbReference>
<dbReference type="Proteomes" id="UP000225889">
    <property type="component" value="Unassembled WGS sequence"/>
</dbReference>
<dbReference type="AlphaFoldDB" id="A0A2G3DYE2"/>